<keyword evidence="1 2" id="KW-0732">Signal</keyword>
<evidence type="ECO:0000259" key="3">
    <source>
        <dbReference type="Pfam" id="PF18962"/>
    </source>
</evidence>
<comment type="caution">
    <text evidence="4">The sequence shown here is derived from an EMBL/GenBank/DDBJ whole genome shotgun (WGS) entry which is preliminary data.</text>
</comment>
<organism evidence="4 5">
    <name type="scientific">Aequorivita xiaoshiensis</name>
    <dbReference type="NCBI Taxonomy" id="2874476"/>
    <lineage>
        <taxon>Bacteria</taxon>
        <taxon>Pseudomonadati</taxon>
        <taxon>Bacteroidota</taxon>
        <taxon>Flavobacteriia</taxon>
        <taxon>Flavobacteriales</taxon>
        <taxon>Flavobacteriaceae</taxon>
        <taxon>Aequorivita</taxon>
    </lineage>
</organism>
<evidence type="ECO:0000313" key="5">
    <source>
        <dbReference type="Proteomes" id="UP001139462"/>
    </source>
</evidence>
<sequence>MKKIYLLAFTLGAFSLSTSYGQIDQQDDLESYSPGPISSQADYWKTWSGEEGGPEDGIVALDQSNSGSQSLLIDEVGAPAGKDQLYLIDSQPDTDIYTVRFSMYIPSGKEGYFNLQGETPAGSQGDGSFLSPDIYFNPDNTTPGQGQVADGSATWAFPHDAWFPVELILDLDNKTLQMNVDGLPAILEGTPFNDMAVPYFGAIDFYAPSEFTTYYIDDVVTAFGLLSTEDFKADKFSVYPNPVTDFLNIETVNAVDQVVIYDVLGKVVLQENPSTISPRINMSNLPTGAYLVKVKIGNSSKTVKVLK</sequence>
<protein>
    <submittedName>
        <fullName evidence="4">T9SS type A sorting domain-containing protein</fullName>
    </submittedName>
</protein>
<dbReference type="NCBIfam" id="TIGR04183">
    <property type="entry name" value="Por_Secre_tail"/>
    <property type="match status" value="1"/>
</dbReference>
<dbReference type="EMBL" id="JAIRBB010000004">
    <property type="protein sequence ID" value="MCG2430851.1"/>
    <property type="molecule type" value="Genomic_DNA"/>
</dbReference>
<evidence type="ECO:0000313" key="4">
    <source>
        <dbReference type="EMBL" id="MCG2430851.1"/>
    </source>
</evidence>
<evidence type="ECO:0000256" key="1">
    <source>
        <dbReference type="ARBA" id="ARBA00022729"/>
    </source>
</evidence>
<dbReference type="AlphaFoldDB" id="A0A9X1QY99"/>
<dbReference type="RefSeq" id="WP_237608015.1">
    <property type="nucleotide sequence ID" value="NZ_JAIRBB010000004.1"/>
</dbReference>
<feature type="chain" id="PRO_5040917201" evidence="2">
    <location>
        <begin position="22"/>
        <end position="307"/>
    </location>
</feature>
<name>A0A9X1QY99_9FLAO</name>
<accession>A0A9X1QY99</accession>
<feature type="domain" description="Secretion system C-terminal sorting" evidence="3">
    <location>
        <begin position="238"/>
        <end position="305"/>
    </location>
</feature>
<dbReference type="Pfam" id="PF18962">
    <property type="entry name" value="Por_Secre_tail"/>
    <property type="match status" value="1"/>
</dbReference>
<reference evidence="4" key="1">
    <citation type="submission" date="2021-09" db="EMBL/GenBank/DDBJ databases">
        <title>Genome of Aequorivita sp. strain F64183.</title>
        <authorList>
            <person name="Wang Y."/>
        </authorList>
    </citation>
    <scope>NUCLEOTIDE SEQUENCE</scope>
    <source>
        <strain evidence="4">F64183</strain>
    </source>
</reference>
<feature type="signal peptide" evidence="2">
    <location>
        <begin position="1"/>
        <end position="21"/>
    </location>
</feature>
<dbReference type="Proteomes" id="UP001139462">
    <property type="component" value="Unassembled WGS sequence"/>
</dbReference>
<keyword evidence="5" id="KW-1185">Reference proteome</keyword>
<evidence type="ECO:0000256" key="2">
    <source>
        <dbReference type="SAM" id="SignalP"/>
    </source>
</evidence>
<gene>
    <name evidence="4" type="ORF">K8344_06940</name>
</gene>
<dbReference type="InterPro" id="IPR026444">
    <property type="entry name" value="Secre_tail"/>
</dbReference>
<proteinExistence type="predicted"/>